<name>A0ABX3GQ65_9BACL</name>
<accession>A0ABX3GQ65</accession>
<gene>
    <name evidence="1" type="ORF">BSO21_10735</name>
</gene>
<keyword evidence="2" id="KW-1185">Reference proteome</keyword>
<sequence length="70" mass="7453">MKPHERMEFELAADSLTKALPALLGAYGAVAKAHRAYFLELVKAGFSESQALHIVATQGVLGGLNGENNK</sequence>
<evidence type="ECO:0008006" key="3">
    <source>
        <dbReference type="Google" id="ProtNLM"/>
    </source>
</evidence>
<evidence type="ECO:0000313" key="1">
    <source>
        <dbReference type="EMBL" id="OMD34634.1"/>
    </source>
</evidence>
<reference evidence="1 2" key="1">
    <citation type="submission" date="2016-11" db="EMBL/GenBank/DDBJ databases">
        <title>Paenibacillus species isolates.</title>
        <authorList>
            <person name="Beno S.M."/>
        </authorList>
    </citation>
    <scope>NUCLEOTIDE SEQUENCE [LARGE SCALE GENOMIC DNA]</scope>
    <source>
        <strain evidence="1 2">FSL H7-0433</strain>
    </source>
</reference>
<comment type="caution">
    <text evidence="1">The sequence shown here is derived from an EMBL/GenBank/DDBJ whole genome shotgun (WGS) entry which is preliminary data.</text>
</comment>
<protein>
    <recommendedName>
        <fullName evidence="3">Carboxymuconolactone decarboxylase-like domain-containing protein</fullName>
    </recommendedName>
</protein>
<proteinExistence type="predicted"/>
<dbReference type="EMBL" id="MPVP01000050">
    <property type="protein sequence ID" value="OMD34634.1"/>
    <property type="molecule type" value="Genomic_DNA"/>
</dbReference>
<dbReference type="Proteomes" id="UP000187158">
    <property type="component" value="Unassembled WGS sequence"/>
</dbReference>
<organism evidence="1 2">
    <name type="scientific">Paenibacillus odorifer</name>
    <dbReference type="NCBI Taxonomy" id="189426"/>
    <lineage>
        <taxon>Bacteria</taxon>
        <taxon>Bacillati</taxon>
        <taxon>Bacillota</taxon>
        <taxon>Bacilli</taxon>
        <taxon>Bacillales</taxon>
        <taxon>Paenibacillaceae</taxon>
        <taxon>Paenibacillus</taxon>
    </lineage>
</organism>
<evidence type="ECO:0000313" key="2">
    <source>
        <dbReference type="Proteomes" id="UP000187158"/>
    </source>
</evidence>
<dbReference type="RefSeq" id="WP_076218643.1">
    <property type="nucleotide sequence ID" value="NZ_MPVP01000050.1"/>
</dbReference>